<proteinExistence type="predicted"/>
<organism evidence="3 4">
    <name type="scientific">Brassicogethes aeneus</name>
    <name type="common">Rape pollen beetle</name>
    <name type="synonym">Meligethes aeneus</name>
    <dbReference type="NCBI Taxonomy" id="1431903"/>
    <lineage>
        <taxon>Eukaryota</taxon>
        <taxon>Metazoa</taxon>
        <taxon>Ecdysozoa</taxon>
        <taxon>Arthropoda</taxon>
        <taxon>Hexapoda</taxon>
        <taxon>Insecta</taxon>
        <taxon>Pterygota</taxon>
        <taxon>Neoptera</taxon>
        <taxon>Endopterygota</taxon>
        <taxon>Coleoptera</taxon>
        <taxon>Polyphaga</taxon>
        <taxon>Cucujiformia</taxon>
        <taxon>Nitidulidae</taxon>
        <taxon>Meligethinae</taxon>
        <taxon>Brassicogethes</taxon>
    </lineage>
</organism>
<dbReference type="Pfam" id="PF21787">
    <property type="entry name" value="TNP-like_RNaseH_N"/>
    <property type="match status" value="1"/>
</dbReference>
<evidence type="ECO:0000313" key="3">
    <source>
        <dbReference type="EMBL" id="CAH0563801.1"/>
    </source>
</evidence>
<dbReference type="AlphaFoldDB" id="A0A9P0BIA0"/>
<evidence type="ECO:0000313" key="4">
    <source>
        <dbReference type="Proteomes" id="UP001154078"/>
    </source>
</evidence>
<dbReference type="OrthoDB" id="6768659at2759"/>
<dbReference type="Proteomes" id="UP001154078">
    <property type="component" value="Chromosome 9"/>
</dbReference>
<feature type="domain" description="Transposable element P transposase-like GTP-binding insertion" evidence="2">
    <location>
        <begin position="340"/>
        <end position="438"/>
    </location>
</feature>
<dbReference type="InterPro" id="IPR048365">
    <property type="entry name" value="TNP-like_RNaseH_N"/>
</dbReference>
<dbReference type="EMBL" id="OV121140">
    <property type="protein sequence ID" value="CAH0563801.1"/>
    <property type="molecule type" value="Genomic_DNA"/>
</dbReference>
<sequence length="601" mass="68443">MFTLNRQLTEIVVHCVFLVKLCYNMEGGTSESSPSSSKTLDSEVNKDEYHFLSIKDEPTSSKPEMKQIHKNTCDKLSKLKGYLKNESTYMADLVNLYNKGCFQVIEDSLSNVTFEFLKPQLKYDDKSDEKWSKDKTLGLSLYKRSPKLYRYLSYHFLLPSVDNLKSTLTKIPFPSSGPIECIFDYLRLEMLKYKLDPHCTLIFQQIALSPHVNYDKTLDQILGFEYLVSKNEHGPTPADSVFVFMLRGVAFNYKIPVAYYFTGDSFSASDLKDIIVILVKKLHEVGFKVVATVCDHSSTNKEAVSILTKSHDNNHFVVNGERVYTIFDAPSLLKSTLESLMSGNIEYESGKFAKIEDIRNAFNCDQKVDVHKTLPKITEAHFTFDDEFQTAAHLLSHSVASAIQTFHKNGNMPATALHTSEFVAMVDELFDSLNSNLKKHDSKKLRCPLTGESPHETFWASVLPKLSNWTKNSSEGWQVTIKAVQSLWRDLQARGLTVLSLRNLNQEALDNMFAQISQTISTWPIEDDPTCCDFMEALKVEALNNFTTAHSEDGYLGDFAKYLNNLISAKKTDDDESHNDEEEIMEFLEELDLEMIKNKQN</sequence>
<name>A0A9P0BIA0_BRAAE</name>
<dbReference type="InterPro" id="IPR048366">
    <property type="entry name" value="TNP-like_GBD"/>
</dbReference>
<accession>A0A9P0BIA0</accession>
<gene>
    <name evidence="3" type="ORF">MELIAE_LOCUS12525</name>
</gene>
<evidence type="ECO:0000259" key="1">
    <source>
        <dbReference type="Pfam" id="PF21787"/>
    </source>
</evidence>
<feature type="domain" description="Transposable element P transposase-like RNase H" evidence="1">
    <location>
        <begin position="180"/>
        <end position="307"/>
    </location>
</feature>
<reference evidence="3" key="1">
    <citation type="submission" date="2021-12" db="EMBL/GenBank/DDBJ databases">
        <authorList>
            <person name="King R."/>
        </authorList>
    </citation>
    <scope>NUCLEOTIDE SEQUENCE</scope>
</reference>
<protein>
    <submittedName>
        <fullName evidence="3">Uncharacterized protein</fullName>
    </submittedName>
</protein>
<dbReference type="Pfam" id="PF21788">
    <property type="entry name" value="TNP-like_GBD"/>
    <property type="match status" value="1"/>
</dbReference>
<evidence type="ECO:0000259" key="2">
    <source>
        <dbReference type="Pfam" id="PF21788"/>
    </source>
</evidence>
<keyword evidence="4" id="KW-1185">Reference proteome</keyword>